<sequence length="154" mass="16379">MSNAYNNQSGLNPTIPHTKAEMDNHANQCNPNNIRKVFLYGGHQEHKLAQQLNAEANACETDAIAASAYAAQMEAGKYNHFAFLVAMQARTAAQAASQQAGMYAAEQSVPLAVRAPAPAGGREGQQRQEQQQTGGHTTSSQSGGLPQRGGTDKR</sequence>
<feature type="region of interest" description="Disordered" evidence="1">
    <location>
        <begin position="113"/>
        <end position="154"/>
    </location>
</feature>
<evidence type="ECO:0000313" key="4">
    <source>
        <dbReference type="Proteomes" id="UP000663829"/>
    </source>
</evidence>
<dbReference type="EMBL" id="CAJOBC010089762">
    <property type="protein sequence ID" value="CAF4383822.1"/>
    <property type="molecule type" value="Genomic_DNA"/>
</dbReference>
<name>A0A815V8S4_9BILA</name>
<evidence type="ECO:0000313" key="2">
    <source>
        <dbReference type="EMBL" id="CAF1524874.1"/>
    </source>
</evidence>
<protein>
    <submittedName>
        <fullName evidence="2">Uncharacterized protein</fullName>
    </submittedName>
</protein>
<accession>A0A815V8S4</accession>
<feature type="compositionally biased region" description="Polar residues" evidence="1">
    <location>
        <begin position="1"/>
        <end position="12"/>
    </location>
</feature>
<reference evidence="2" key="1">
    <citation type="submission" date="2021-02" db="EMBL/GenBank/DDBJ databases">
        <authorList>
            <person name="Nowell W R."/>
        </authorList>
    </citation>
    <scope>NUCLEOTIDE SEQUENCE</scope>
</reference>
<gene>
    <name evidence="2" type="ORF">GPM918_LOCUS37725</name>
    <name evidence="3" type="ORF">SRO942_LOCUS38501</name>
</gene>
<dbReference type="AlphaFoldDB" id="A0A815V8S4"/>
<keyword evidence="4" id="KW-1185">Reference proteome</keyword>
<dbReference type="EMBL" id="CAJNOQ010024202">
    <property type="protein sequence ID" value="CAF1524874.1"/>
    <property type="molecule type" value="Genomic_DNA"/>
</dbReference>
<evidence type="ECO:0000313" key="3">
    <source>
        <dbReference type="EMBL" id="CAF4383822.1"/>
    </source>
</evidence>
<dbReference type="Proteomes" id="UP000681722">
    <property type="component" value="Unassembled WGS sequence"/>
</dbReference>
<organism evidence="2 4">
    <name type="scientific">Didymodactylos carnosus</name>
    <dbReference type="NCBI Taxonomy" id="1234261"/>
    <lineage>
        <taxon>Eukaryota</taxon>
        <taxon>Metazoa</taxon>
        <taxon>Spiralia</taxon>
        <taxon>Gnathifera</taxon>
        <taxon>Rotifera</taxon>
        <taxon>Eurotatoria</taxon>
        <taxon>Bdelloidea</taxon>
        <taxon>Philodinida</taxon>
        <taxon>Philodinidae</taxon>
        <taxon>Didymodactylos</taxon>
    </lineage>
</organism>
<feature type="region of interest" description="Disordered" evidence="1">
    <location>
        <begin position="1"/>
        <end position="28"/>
    </location>
</feature>
<evidence type="ECO:0000256" key="1">
    <source>
        <dbReference type="SAM" id="MobiDB-lite"/>
    </source>
</evidence>
<dbReference type="Proteomes" id="UP000663829">
    <property type="component" value="Unassembled WGS sequence"/>
</dbReference>
<proteinExistence type="predicted"/>
<feature type="compositionally biased region" description="Low complexity" evidence="1">
    <location>
        <begin position="127"/>
        <end position="144"/>
    </location>
</feature>
<dbReference type="OrthoDB" id="9983136at2759"/>
<comment type="caution">
    <text evidence="2">The sequence shown here is derived from an EMBL/GenBank/DDBJ whole genome shotgun (WGS) entry which is preliminary data.</text>
</comment>